<dbReference type="RefSeq" id="WP_231925354.1">
    <property type="nucleotide sequence ID" value="NZ_LT607410.1"/>
</dbReference>
<dbReference type="EMBL" id="LT607410">
    <property type="protein sequence ID" value="SCF09118.1"/>
    <property type="molecule type" value="Genomic_DNA"/>
</dbReference>
<proteinExistence type="predicted"/>
<evidence type="ECO:0000313" key="2">
    <source>
        <dbReference type="Proteomes" id="UP000198228"/>
    </source>
</evidence>
<accession>A0A1C4XKW1</accession>
<dbReference type="AlphaFoldDB" id="A0A1C4XKW1"/>
<gene>
    <name evidence="1" type="ORF">GA0074696_2670</name>
</gene>
<reference evidence="1 2" key="1">
    <citation type="submission" date="2016-06" db="EMBL/GenBank/DDBJ databases">
        <authorList>
            <person name="Kjaerup R.B."/>
            <person name="Dalgaard T.S."/>
            <person name="Juul-Madsen H.R."/>
        </authorList>
    </citation>
    <scope>NUCLEOTIDE SEQUENCE [LARGE SCALE GENOMIC DNA]</scope>
    <source>
        <strain evidence="1 2">DSM 43821</strain>
    </source>
</reference>
<protein>
    <submittedName>
        <fullName evidence="1">Uncharacterized protein</fullName>
    </submittedName>
</protein>
<name>A0A1C4XKW1_9ACTN</name>
<evidence type="ECO:0000313" key="1">
    <source>
        <dbReference type="EMBL" id="SCF09118.1"/>
    </source>
</evidence>
<sequence length="45" mass="5179">MDMAFNIRATGHTTTVLLALGYPDEAKQYKTPVSRFEPERRFTFA</sequence>
<dbReference type="Proteomes" id="UP000198228">
    <property type="component" value="Chromosome I"/>
</dbReference>
<organism evidence="1 2">
    <name type="scientific">Micromonospora purpureochromogenes</name>
    <dbReference type="NCBI Taxonomy" id="47872"/>
    <lineage>
        <taxon>Bacteria</taxon>
        <taxon>Bacillati</taxon>
        <taxon>Actinomycetota</taxon>
        <taxon>Actinomycetes</taxon>
        <taxon>Micromonosporales</taxon>
        <taxon>Micromonosporaceae</taxon>
        <taxon>Micromonospora</taxon>
    </lineage>
</organism>